<gene>
    <name evidence="1" type="ORF">L1987_58472</name>
</gene>
<dbReference type="Proteomes" id="UP001056120">
    <property type="component" value="Linkage Group LG19"/>
</dbReference>
<keyword evidence="2" id="KW-1185">Reference proteome</keyword>
<accession>A0ACB9DGG2</accession>
<dbReference type="EMBL" id="CM042036">
    <property type="protein sequence ID" value="KAI3745361.1"/>
    <property type="molecule type" value="Genomic_DNA"/>
</dbReference>
<protein>
    <submittedName>
        <fullName evidence="1">Uncharacterized protein</fullName>
    </submittedName>
</protein>
<evidence type="ECO:0000313" key="2">
    <source>
        <dbReference type="Proteomes" id="UP001056120"/>
    </source>
</evidence>
<reference evidence="1 2" key="2">
    <citation type="journal article" date="2022" name="Mol. Ecol. Resour.">
        <title>The genomes of chicory, endive, great burdock and yacon provide insights into Asteraceae paleo-polyploidization history and plant inulin production.</title>
        <authorList>
            <person name="Fan W."/>
            <person name="Wang S."/>
            <person name="Wang H."/>
            <person name="Wang A."/>
            <person name="Jiang F."/>
            <person name="Liu H."/>
            <person name="Zhao H."/>
            <person name="Xu D."/>
            <person name="Zhang Y."/>
        </authorList>
    </citation>
    <scope>NUCLEOTIDE SEQUENCE [LARGE SCALE GENOMIC DNA]</scope>
    <source>
        <strain evidence="2">cv. Yunnan</strain>
        <tissue evidence="1">Leaves</tissue>
    </source>
</reference>
<reference evidence="2" key="1">
    <citation type="journal article" date="2022" name="Mol. Ecol. Resour.">
        <title>The genomes of chicory, endive, great burdock and yacon provide insights into Asteraceae palaeo-polyploidization history and plant inulin production.</title>
        <authorList>
            <person name="Fan W."/>
            <person name="Wang S."/>
            <person name="Wang H."/>
            <person name="Wang A."/>
            <person name="Jiang F."/>
            <person name="Liu H."/>
            <person name="Zhao H."/>
            <person name="Xu D."/>
            <person name="Zhang Y."/>
        </authorList>
    </citation>
    <scope>NUCLEOTIDE SEQUENCE [LARGE SCALE GENOMIC DNA]</scope>
    <source>
        <strain evidence="2">cv. Yunnan</strain>
    </source>
</reference>
<proteinExistence type="predicted"/>
<organism evidence="1 2">
    <name type="scientific">Smallanthus sonchifolius</name>
    <dbReference type="NCBI Taxonomy" id="185202"/>
    <lineage>
        <taxon>Eukaryota</taxon>
        <taxon>Viridiplantae</taxon>
        <taxon>Streptophyta</taxon>
        <taxon>Embryophyta</taxon>
        <taxon>Tracheophyta</taxon>
        <taxon>Spermatophyta</taxon>
        <taxon>Magnoliopsida</taxon>
        <taxon>eudicotyledons</taxon>
        <taxon>Gunneridae</taxon>
        <taxon>Pentapetalae</taxon>
        <taxon>asterids</taxon>
        <taxon>campanulids</taxon>
        <taxon>Asterales</taxon>
        <taxon>Asteraceae</taxon>
        <taxon>Asteroideae</taxon>
        <taxon>Heliantheae alliance</taxon>
        <taxon>Millerieae</taxon>
        <taxon>Smallanthus</taxon>
    </lineage>
</organism>
<name>A0ACB9DGG2_9ASTR</name>
<comment type="caution">
    <text evidence="1">The sequence shown here is derived from an EMBL/GenBank/DDBJ whole genome shotgun (WGS) entry which is preliminary data.</text>
</comment>
<evidence type="ECO:0000313" key="1">
    <source>
        <dbReference type="EMBL" id="KAI3745361.1"/>
    </source>
</evidence>
<sequence length="104" mass="11370">MHENRKQQPAAAAVAVLPLPSATISNRTVGQLQPVLFPWADINNTLTAADCCCSKQIQKSFDCRFGQISSSAEAKRDQGNLLRKESSETSKNHQKVFWSAVIPG</sequence>